<dbReference type="PANTHER" id="PTHR30535:SF34">
    <property type="entry name" value="MOLYBDATE-BINDING PROTEIN MOLA"/>
    <property type="match status" value="1"/>
</dbReference>
<evidence type="ECO:0000313" key="4">
    <source>
        <dbReference type="Proteomes" id="UP000002012"/>
    </source>
</evidence>
<dbReference type="Gene3D" id="3.40.50.1980">
    <property type="entry name" value="Nitrogenase molybdenum iron protein domain"/>
    <property type="match status" value="2"/>
</dbReference>
<dbReference type="eggNOG" id="COG0614">
    <property type="taxonomic scope" value="Bacteria"/>
</dbReference>
<keyword evidence="1" id="KW-0732">Signal</keyword>
<keyword evidence="4" id="KW-1185">Reference proteome</keyword>
<feature type="signal peptide" evidence="1">
    <location>
        <begin position="1"/>
        <end position="19"/>
    </location>
</feature>
<dbReference type="KEGG" id="dap:Dacet_0169"/>
<name>D4H1Z7_DENA2</name>
<dbReference type="InterPro" id="IPR002491">
    <property type="entry name" value="ABC_transptr_periplasmic_BD"/>
</dbReference>
<dbReference type="InParanoid" id="D4H1Z7"/>
<protein>
    <submittedName>
        <fullName evidence="3">Periplasmic binding protein</fullName>
    </submittedName>
</protein>
<reference evidence="3 4" key="1">
    <citation type="journal article" date="2010" name="Stand. Genomic Sci.">
        <title>Complete genome sequence of Denitrovibrio acetiphilus type strain (N2460).</title>
        <authorList>
            <person name="Kiss H."/>
            <person name="Lang E."/>
            <person name="Lapidus A."/>
            <person name="Copeland A."/>
            <person name="Nolan M."/>
            <person name="Glavina Del Rio T."/>
            <person name="Chen F."/>
            <person name="Lucas S."/>
            <person name="Tice H."/>
            <person name="Cheng J.F."/>
            <person name="Han C."/>
            <person name="Goodwin L."/>
            <person name="Pitluck S."/>
            <person name="Liolios K."/>
            <person name="Pati A."/>
            <person name="Ivanova N."/>
            <person name="Mavromatis K."/>
            <person name="Chen A."/>
            <person name="Palaniappan K."/>
            <person name="Land M."/>
            <person name="Hauser L."/>
            <person name="Chang Y.J."/>
            <person name="Jeffries C.D."/>
            <person name="Detter J.C."/>
            <person name="Brettin T."/>
            <person name="Spring S."/>
            <person name="Rohde M."/>
            <person name="Goker M."/>
            <person name="Woyke T."/>
            <person name="Bristow J."/>
            <person name="Eisen J.A."/>
            <person name="Markowitz V."/>
            <person name="Hugenholtz P."/>
            <person name="Kyrpides N.C."/>
            <person name="Klenk H.P."/>
        </authorList>
    </citation>
    <scope>NUCLEOTIDE SEQUENCE [LARGE SCALE GENOMIC DNA]</scope>
    <source>
        <strain evidence="4">DSM 12809 / NBRC 114555 / N2460</strain>
    </source>
</reference>
<dbReference type="Proteomes" id="UP000002012">
    <property type="component" value="Chromosome"/>
</dbReference>
<dbReference type="STRING" id="522772.Dacet_0169"/>
<accession>D4H1Z7</accession>
<evidence type="ECO:0000259" key="2">
    <source>
        <dbReference type="PROSITE" id="PS50983"/>
    </source>
</evidence>
<evidence type="ECO:0000256" key="1">
    <source>
        <dbReference type="SAM" id="SignalP"/>
    </source>
</evidence>
<dbReference type="RefSeq" id="WP_013009522.1">
    <property type="nucleotide sequence ID" value="NC_013943.1"/>
</dbReference>
<dbReference type="PROSITE" id="PS50983">
    <property type="entry name" value="FE_B12_PBP"/>
    <property type="match status" value="1"/>
</dbReference>
<dbReference type="AlphaFoldDB" id="D4H1Z7"/>
<feature type="domain" description="Fe/B12 periplasmic-binding" evidence="2">
    <location>
        <begin position="22"/>
        <end position="262"/>
    </location>
</feature>
<dbReference type="EMBL" id="CP001968">
    <property type="protein sequence ID" value="ADD66974.1"/>
    <property type="molecule type" value="Genomic_DNA"/>
</dbReference>
<dbReference type="PaxDb" id="522772-Dacet_0169"/>
<feature type="chain" id="PRO_5003057707" evidence="1">
    <location>
        <begin position="20"/>
        <end position="263"/>
    </location>
</feature>
<evidence type="ECO:0000313" key="3">
    <source>
        <dbReference type="EMBL" id="ADD66974.1"/>
    </source>
</evidence>
<dbReference type="SUPFAM" id="SSF53807">
    <property type="entry name" value="Helical backbone' metal receptor"/>
    <property type="match status" value="1"/>
</dbReference>
<organism evidence="3 4">
    <name type="scientific">Denitrovibrio acetiphilus (strain DSM 12809 / NBRC 114555 / N2460)</name>
    <dbReference type="NCBI Taxonomy" id="522772"/>
    <lineage>
        <taxon>Bacteria</taxon>
        <taxon>Pseudomonadati</taxon>
        <taxon>Deferribacterota</taxon>
        <taxon>Deferribacteres</taxon>
        <taxon>Deferribacterales</taxon>
        <taxon>Geovibrionaceae</taxon>
        <taxon>Denitrovibrio</taxon>
    </lineage>
</organism>
<proteinExistence type="predicted"/>
<dbReference type="HOGENOM" id="CLU_038034_2_5_0"/>
<dbReference type="OrthoDB" id="9787772at2"/>
<dbReference type="InterPro" id="IPR050902">
    <property type="entry name" value="ABC_Transporter_SBP"/>
</dbReference>
<dbReference type="PANTHER" id="PTHR30535">
    <property type="entry name" value="VITAMIN B12-BINDING PROTEIN"/>
    <property type="match status" value="1"/>
</dbReference>
<dbReference type="Pfam" id="PF01497">
    <property type="entry name" value="Peripla_BP_2"/>
    <property type="match status" value="1"/>
</dbReference>
<sequence length="263" mass="29232" precursor="true">MLRLVLLLVVTAFTFSAFAAERVVLLAPAAADIMEKLGCGEYIVGKTKSVEEFPDAVKVGSHIRPNLELIISLSPDLIIIPSNRFFTEKMVQDAGVPVAEYNPSTLEDILKDIDKLGRLMGKEAEAKELNGKLSKMLESVVPPAKSPSVFFEVMQIPYTIAGGGNIAVDIINRAGGAYHEHSKKKMIRYSMENAVADNPDIYIYQVGPMNKNPQPPQDREIFKTMKSEYVQVDEREFSRANSLSFENVLKLNALFNSFSERSK</sequence>
<dbReference type="GO" id="GO:0071281">
    <property type="term" value="P:cellular response to iron ion"/>
    <property type="evidence" value="ECO:0007669"/>
    <property type="project" value="TreeGrafter"/>
</dbReference>
<gene>
    <name evidence="3" type="ordered locus">Dacet_0169</name>
</gene>